<evidence type="ECO:0000256" key="4">
    <source>
        <dbReference type="ARBA" id="ARBA00022723"/>
    </source>
</evidence>
<dbReference type="GO" id="GO:0008270">
    <property type="term" value="F:zinc ion binding"/>
    <property type="evidence" value="ECO:0007669"/>
    <property type="project" value="UniProtKB-KW"/>
</dbReference>
<proteinExistence type="inferred from homology"/>
<feature type="domain" description="C2H2-type" evidence="14">
    <location>
        <begin position="408"/>
        <end position="435"/>
    </location>
</feature>
<evidence type="ECO:0000256" key="8">
    <source>
        <dbReference type="ARBA" id="ARBA00023015"/>
    </source>
</evidence>
<keyword evidence="8" id="KW-0805">Transcription regulation</keyword>
<reference evidence="15 16" key="1">
    <citation type="journal article" date="2019" name="Sci. Rep.">
        <title>Orb-weaving spider Araneus ventricosus genome elucidates the spidroin gene catalogue.</title>
        <authorList>
            <person name="Kono N."/>
            <person name="Nakamura H."/>
            <person name="Ohtoshi R."/>
            <person name="Moran D.A.P."/>
            <person name="Shinohara A."/>
            <person name="Yoshida Y."/>
            <person name="Fujiwara M."/>
            <person name="Mori M."/>
            <person name="Tomita M."/>
            <person name="Arakawa K."/>
        </authorList>
    </citation>
    <scope>NUCLEOTIDE SEQUENCE [LARGE SCALE GENOMIC DNA]</scope>
</reference>
<feature type="domain" description="C2H2-type" evidence="14">
    <location>
        <begin position="351"/>
        <end position="378"/>
    </location>
</feature>
<dbReference type="GO" id="GO:0005634">
    <property type="term" value="C:nucleus"/>
    <property type="evidence" value="ECO:0007669"/>
    <property type="project" value="UniProtKB-SubCell"/>
</dbReference>
<feature type="domain" description="C2H2-type" evidence="14">
    <location>
        <begin position="464"/>
        <end position="491"/>
    </location>
</feature>
<evidence type="ECO:0000256" key="3">
    <source>
        <dbReference type="ARBA" id="ARBA00006991"/>
    </source>
</evidence>
<dbReference type="PANTHER" id="PTHR24394:SF44">
    <property type="entry name" value="ZINC FINGER PROTEIN 271-LIKE"/>
    <property type="match status" value="1"/>
</dbReference>
<name>A0A4Y2K6B6_ARAVE</name>
<dbReference type="GO" id="GO:0000981">
    <property type="term" value="F:DNA-binding transcription factor activity, RNA polymerase II-specific"/>
    <property type="evidence" value="ECO:0007669"/>
    <property type="project" value="TreeGrafter"/>
</dbReference>
<feature type="compositionally biased region" description="Polar residues" evidence="13">
    <location>
        <begin position="95"/>
        <end position="105"/>
    </location>
</feature>
<comment type="similarity">
    <text evidence="3">Belongs to the krueppel C2H2-type zinc-finger protein family.</text>
</comment>
<dbReference type="SMART" id="SM00355">
    <property type="entry name" value="ZnF_C2H2"/>
    <property type="match status" value="6"/>
</dbReference>
<keyword evidence="5" id="KW-0677">Repeat</keyword>
<gene>
    <name evidence="15" type="primary">ZNF596_10</name>
    <name evidence="15" type="ORF">AVEN_260341_1</name>
</gene>
<evidence type="ECO:0000256" key="2">
    <source>
        <dbReference type="ARBA" id="ARBA00004123"/>
    </source>
</evidence>
<dbReference type="PANTHER" id="PTHR24394">
    <property type="entry name" value="ZINC FINGER PROTEIN"/>
    <property type="match status" value="1"/>
</dbReference>
<feature type="domain" description="C2H2-type" evidence="14">
    <location>
        <begin position="492"/>
        <end position="517"/>
    </location>
</feature>
<protein>
    <submittedName>
        <fullName evidence="15">Zinc finger protein 596</fullName>
    </submittedName>
</protein>
<dbReference type="PROSITE" id="PS00028">
    <property type="entry name" value="ZINC_FINGER_C2H2_1"/>
    <property type="match status" value="5"/>
</dbReference>
<dbReference type="FunFam" id="3.30.160.60:FF:001498">
    <property type="entry name" value="Zinc finger protein 404"/>
    <property type="match status" value="1"/>
</dbReference>
<comment type="subcellular location">
    <subcellularLocation>
        <location evidence="2">Nucleus</location>
    </subcellularLocation>
</comment>
<dbReference type="InterPro" id="IPR013087">
    <property type="entry name" value="Znf_C2H2_type"/>
</dbReference>
<organism evidence="15 16">
    <name type="scientific">Araneus ventricosus</name>
    <name type="common">Orbweaver spider</name>
    <name type="synonym">Epeira ventricosa</name>
    <dbReference type="NCBI Taxonomy" id="182803"/>
    <lineage>
        <taxon>Eukaryota</taxon>
        <taxon>Metazoa</taxon>
        <taxon>Ecdysozoa</taxon>
        <taxon>Arthropoda</taxon>
        <taxon>Chelicerata</taxon>
        <taxon>Arachnida</taxon>
        <taxon>Araneae</taxon>
        <taxon>Araneomorphae</taxon>
        <taxon>Entelegynae</taxon>
        <taxon>Araneoidea</taxon>
        <taxon>Araneidae</taxon>
        <taxon>Araneus</taxon>
    </lineage>
</organism>
<dbReference type="SUPFAM" id="SSF57667">
    <property type="entry name" value="beta-beta-alpha zinc fingers"/>
    <property type="match status" value="4"/>
</dbReference>
<evidence type="ECO:0000313" key="16">
    <source>
        <dbReference type="Proteomes" id="UP000499080"/>
    </source>
</evidence>
<dbReference type="Pfam" id="PF13894">
    <property type="entry name" value="zf-C2H2_4"/>
    <property type="match status" value="1"/>
</dbReference>
<keyword evidence="4" id="KW-0479">Metal-binding</keyword>
<dbReference type="AlphaFoldDB" id="A0A4Y2K6B6"/>
<evidence type="ECO:0000256" key="10">
    <source>
        <dbReference type="ARBA" id="ARBA00023163"/>
    </source>
</evidence>
<evidence type="ECO:0000256" key="5">
    <source>
        <dbReference type="ARBA" id="ARBA00022737"/>
    </source>
</evidence>
<feature type="domain" description="C2H2-type" evidence="14">
    <location>
        <begin position="436"/>
        <end position="463"/>
    </location>
</feature>
<feature type="region of interest" description="Disordered" evidence="13">
    <location>
        <begin position="86"/>
        <end position="105"/>
    </location>
</feature>
<dbReference type="OrthoDB" id="1405595at2759"/>
<evidence type="ECO:0000256" key="1">
    <source>
        <dbReference type="ARBA" id="ARBA00003767"/>
    </source>
</evidence>
<dbReference type="GO" id="GO:0003677">
    <property type="term" value="F:DNA binding"/>
    <property type="evidence" value="ECO:0007669"/>
    <property type="project" value="UniProtKB-KW"/>
</dbReference>
<keyword evidence="6 12" id="KW-0863">Zinc-finger</keyword>
<dbReference type="Proteomes" id="UP000499080">
    <property type="component" value="Unassembled WGS sequence"/>
</dbReference>
<dbReference type="Pfam" id="PF00096">
    <property type="entry name" value="zf-C2H2"/>
    <property type="match status" value="2"/>
</dbReference>
<dbReference type="FunFam" id="3.30.160.60:FF:002343">
    <property type="entry name" value="Zinc finger protein 33A"/>
    <property type="match status" value="1"/>
</dbReference>
<dbReference type="Pfam" id="PF13465">
    <property type="entry name" value="zf-H2C2_2"/>
    <property type="match status" value="1"/>
</dbReference>
<evidence type="ECO:0000256" key="11">
    <source>
        <dbReference type="ARBA" id="ARBA00023242"/>
    </source>
</evidence>
<keyword evidence="9" id="KW-0238">DNA-binding</keyword>
<feature type="domain" description="C2H2-type" evidence="14">
    <location>
        <begin position="379"/>
        <end position="406"/>
    </location>
</feature>
<dbReference type="InterPro" id="IPR036236">
    <property type="entry name" value="Znf_C2H2_sf"/>
</dbReference>
<keyword evidence="11" id="KW-0539">Nucleus</keyword>
<dbReference type="FunFam" id="3.30.160.60:FF:002110">
    <property type="entry name" value="Zinc finger protein 1053"/>
    <property type="match status" value="1"/>
</dbReference>
<evidence type="ECO:0000313" key="15">
    <source>
        <dbReference type="EMBL" id="GBM97408.1"/>
    </source>
</evidence>
<keyword evidence="10" id="KW-0804">Transcription</keyword>
<evidence type="ECO:0000256" key="13">
    <source>
        <dbReference type="SAM" id="MobiDB-lite"/>
    </source>
</evidence>
<dbReference type="PROSITE" id="PS50157">
    <property type="entry name" value="ZINC_FINGER_C2H2_2"/>
    <property type="match status" value="6"/>
</dbReference>
<keyword evidence="7" id="KW-0862">Zinc</keyword>
<dbReference type="GO" id="GO:0003682">
    <property type="term" value="F:chromatin binding"/>
    <property type="evidence" value="ECO:0007669"/>
    <property type="project" value="UniProtKB-ARBA"/>
</dbReference>
<evidence type="ECO:0000256" key="7">
    <source>
        <dbReference type="ARBA" id="ARBA00022833"/>
    </source>
</evidence>
<evidence type="ECO:0000259" key="14">
    <source>
        <dbReference type="PROSITE" id="PS50157"/>
    </source>
</evidence>
<comment type="caution">
    <text evidence="15">The sequence shown here is derived from an EMBL/GenBank/DDBJ whole genome shotgun (WGS) entry which is preliminary data.</text>
</comment>
<dbReference type="Pfam" id="PF12874">
    <property type="entry name" value="zf-met"/>
    <property type="match status" value="1"/>
</dbReference>
<evidence type="ECO:0000256" key="9">
    <source>
        <dbReference type="ARBA" id="ARBA00023125"/>
    </source>
</evidence>
<dbReference type="FunFam" id="3.30.160.60:FF:000446">
    <property type="entry name" value="Zinc finger protein"/>
    <property type="match status" value="2"/>
</dbReference>
<keyword evidence="16" id="KW-1185">Reference proteome</keyword>
<dbReference type="FunFam" id="3.30.160.60:FF:000690">
    <property type="entry name" value="Zinc finger protein 354C"/>
    <property type="match status" value="1"/>
</dbReference>
<evidence type="ECO:0000256" key="6">
    <source>
        <dbReference type="ARBA" id="ARBA00022771"/>
    </source>
</evidence>
<accession>A0A4Y2K6B6</accession>
<dbReference type="EMBL" id="BGPR01004230">
    <property type="protein sequence ID" value="GBM97408.1"/>
    <property type="molecule type" value="Genomic_DNA"/>
</dbReference>
<sequence length="517" mass="58419">MEELVCMVCFRTYFPPGHCCVNNRWVPVVANRNTTIRAVAQLLFSGKQGIIPGPSEQINESISVSIENVNFNPCFYHDSSLSNEAINRNDEGTVSGHNSSTGGASNQLKIINSERSNKIEQAISSLCSPSQLNNNESCTTDYNMTMRQSFPSSQISTNVSPLDSIGSQFGISEGHLSLSPIYEKRSTEMTSDEIQRAEMNRLIEKYGQNTLKNLLSVHLDSTTNNFTIEEVERNQLSDVPTVNTVKDSGSINNGFGLNKLKLERSQPECITETFENEFASPDRIDPRRQKKSTMIKNLNPGASESIIDGHAFAGPSRLQHDDRNFNLRLTEFQSERHMKQHSVVTFGQKPFTCKVCQKGYRHERTLKSHMHVHADINPHECKICGKPFTTKSDLKRHVLIHTDEKPPFTCDICGKRFTFNGNLRTHMRSHTGEKPYSCLACGKSFTGKPNLKMHVRIHTGEKPYECEVCGKSFTQSYNLKERTLTHTGDKPHECELCGKRFFSRSKLNRHKKTHIPK</sequence>
<dbReference type="Gene3D" id="3.30.160.60">
    <property type="entry name" value="Classic Zinc Finger"/>
    <property type="match status" value="6"/>
</dbReference>
<comment type="function">
    <text evidence="1">May be involved in transcriptional regulation.</text>
</comment>
<evidence type="ECO:0000256" key="12">
    <source>
        <dbReference type="PROSITE-ProRule" id="PRU00042"/>
    </source>
</evidence>